<evidence type="ECO:0000313" key="1">
    <source>
        <dbReference type="EMBL" id="JAH58875.1"/>
    </source>
</evidence>
<dbReference type="EMBL" id="GBXM01049702">
    <property type="protein sequence ID" value="JAH58875.1"/>
    <property type="molecule type" value="Transcribed_RNA"/>
</dbReference>
<accession>A0A0E9U132</accession>
<proteinExistence type="predicted"/>
<sequence length="32" mass="3833">MRTHTHTHTHLKLLLSPEISCSYKAEDRRRNT</sequence>
<name>A0A0E9U132_ANGAN</name>
<protein>
    <submittedName>
        <fullName evidence="1">Uncharacterized protein</fullName>
    </submittedName>
</protein>
<reference evidence="1" key="1">
    <citation type="submission" date="2014-11" db="EMBL/GenBank/DDBJ databases">
        <authorList>
            <person name="Amaro Gonzalez C."/>
        </authorList>
    </citation>
    <scope>NUCLEOTIDE SEQUENCE</scope>
</reference>
<dbReference type="AlphaFoldDB" id="A0A0E9U132"/>
<reference evidence="1" key="2">
    <citation type="journal article" date="2015" name="Fish Shellfish Immunol.">
        <title>Early steps in the European eel (Anguilla anguilla)-Vibrio vulnificus interaction in the gills: Role of the RtxA13 toxin.</title>
        <authorList>
            <person name="Callol A."/>
            <person name="Pajuelo D."/>
            <person name="Ebbesson L."/>
            <person name="Teles M."/>
            <person name="MacKenzie S."/>
            <person name="Amaro C."/>
        </authorList>
    </citation>
    <scope>NUCLEOTIDE SEQUENCE</scope>
</reference>
<dbReference type="EMBL" id="GBXM01044895">
    <property type="protein sequence ID" value="JAH63682.1"/>
    <property type="molecule type" value="Transcribed_RNA"/>
</dbReference>
<organism evidence="1">
    <name type="scientific">Anguilla anguilla</name>
    <name type="common">European freshwater eel</name>
    <name type="synonym">Muraena anguilla</name>
    <dbReference type="NCBI Taxonomy" id="7936"/>
    <lineage>
        <taxon>Eukaryota</taxon>
        <taxon>Metazoa</taxon>
        <taxon>Chordata</taxon>
        <taxon>Craniata</taxon>
        <taxon>Vertebrata</taxon>
        <taxon>Euteleostomi</taxon>
        <taxon>Actinopterygii</taxon>
        <taxon>Neopterygii</taxon>
        <taxon>Teleostei</taxon>
        <taxon>Anguilliformes</taxon>
        <taxon>Anguillidae</taxon>
        <taxon>Anguilla</taxon>
    </lineage>
</organism>